<evidence type="ECO:0000256" key="1">
    <source>
        <dbReference type="SAM" id="Coils"/>
    </source>
</evidence>
<feature type="domain" description="HNH nuclease" evidence="3">
    <location>
        <begin position="373"/>
        <end position="425"/>
    </location>
</feature>
<proteinExistence type="predicted"/>
<feature type="region of interest" description="Disordered" evidence="2">
    <location>
        <begin position="216"/>
        <end position="239"/>
    </location>
</feature>
<reference evidence="4 5" key="1">
    <citation type="journal article" date="2019" name="Int. J. Syst. Evol. Microbiol.">
        <title>The Global Catalogue of Microorganisms (GCM) 10K type strain sequencing project: providing services to taxonomists for standard genome sequencing and annotation.</title>
        <authorList>
            <consortium name="The Broad Institute Genomics Platform"/>
            <consortium name="The Broad Institute Genome Sequencing Center for Infectious Disease"/>
            <person name="Wu L."/>
            <person name="Ma J."/>
        </authorList>
    </citation>
    <scope>NUCLEOTIDE SEQUENCE [LARGE SCALE GENOMIC DNA]</scope>
    <source>
        <strain evidence="4 5">JCM 15577</strain>
    </source>
</reference>
<dbReference type="CDD" id="cd00085">
    <property type="entry name" value="HNHc"/>
    <property type="match status" value="1"/>
</dbReference>
<dbReference type="InterPro" id="IPR003870">
    <property type="entry name" value="DUF222"/>
</dbReference>
<keyword evidence="1" id="KW-0175">Coiled coil</keyword>
<dbReference type="InterPro" id="IPR003615">
    <property type="entry name" value="HNH_nuc"/>
</dbReference>
<dbReference type="Proteomes" id="UP001501690">
    <property type="component" value="Unassembled WGS sequence"/>
</dbReference>
<feature type="compositionally biased region" description="Polar residues" evidence="2">
    <location>
        <begin position="221"/>
        <end position="230"/>
    </location>
</feature>
<name>A0ABN2I977_9MICO</name>
<evidence type="ECO:0000313" key="5">
    <source>
        <dbReference type="Proteomes" id="UP001501690"/>
    </source>
</evidence>
<accession>A0ABN2I977</accession>
<organism evidence="4 5">
    <name type="scientific">Microbacterium sediminicola</name>
    <dbReference type="NCBI Taxonomy" id="415210"/>
    <lineage>
        <taxon>Bacteria</taxon>
        <taxon>Bacillati</taxon>
        <taxon>Actinomycetota</taxon>
        <taxon>Actinomycetes</taxon>
        <taxon>Micrococcales</taxon>
        <taxon>Microbacteriaceae</taxon>
        <taxon>Microbacterium</taxon>
    </lineage>
</organism>
<gene>
    <name evidence="4" type="ORF">GCM10009808_18010</name>
</gene>
<protein>
    <recommendedName>
        <fullName evidence="3">HNH nuclease domain-containing protein</fullName>
    </recommendedName>
</protein>
<dbReference type="Pfam" id="PF02720">
    <property type="entry name" value="DUF222"/>
    <property type="match status" value="1"/>
</dbReference>
<sequence>MPTIERLGFSDADAAALNEIVSDIERVQREIAALEVRRTRLYARAGGLAQKQSQGRSAKVAAHDMALRGIAAELAGATRTSDRSMQRQIDDARELVEHYPVTVSAWERGEITRGHVRVIVDAGAALPTEARGEFETDAVEMCLDDTPGRVKAGVALLAERLHPRTLAQRHQDARHTRTVQVFPLGDGMSELRTIQPTVVAEGIYDRLTHMGRSIVDARGSRTPSGAENSGSGVGPLAGGAVTRVTEDDAAADDPTADSTAADVTASDTRTMDQIRADVLAQLLLAADPLVDTFVPGDGRGALGAIRAKVQVVVPALTLLERDEGPSDLVGRSPIDPATARALAGTSGRWWERLVTHPVTGQVLHTDSYERTADIDRYLRGRDQHCRFPGCRVAAIRCEVDHTHDFALGGRTAVANLSHLCQRHHSMKQFTAWRVRQLEHGVLEWTSPLGRIYVDEPPTLGVHFAPLAEDLAAAPF</sequence>
<dbReference type="EMBL" id="BAAAPL010000002">
    <property type="protein sequence ID" value="GAA1700714.1"/>
    <property type="molecule type" value="Genomic_DNA"/>
</dbReference>
<dbReference type="Gene3D" id="1.10.30.50">
    <property type="match status" value="1"/>
</dbReference>
<comment type="caution">
    <text evidence="4">The sequence shown here is derived from an EMBL/GenBank/DDBJ whole genome shotgun (WGS) entry which is preliminary data.</text>
</comment>
<dbReference type="SMART" id="SM00507">
    <property type="entry name" value="HNHc"/>
    <property type="match status" value="1"/>
</dbReference>
<evidence type="ECO:0000259" key="3">
    <source>
        <dbReference type="SMART" id="SM00507"/>
    </source>
</evidence>
<keyword evidence="5" id="KW-1185">Reference proteome</keyword>
<feature type="compositionally biased region" description="Low complexity" evidence="2">
    <location>
        <begin position="256"/>
        <end position="266"/>
    </location>
</feature>
<feature type="coiled-coil region" evidence="1">
    <location>
        <begin position="17"/>
        <end position="44"/>
    </location>
</feature>
<evidence type="ECO:0000313" key="4">
    <source>
        <dbReference type="EMBL" id="GAA1700714.1"/>
    </source>
</evidence>
<evidence type="ECO:0000256" key="2">
    <source>
        <dbReference type="SAM" id="MobiDB-lite"/>
    </source>
</evidence>
<feature type="region of interest" description="Disordered" evidence="2">
    <location>
        <begin position="247"/>
        <end position="266"/>
    </location>
</feature>
<dbReference type="RefSeq" id="WP_344071750.1">
    <property type="nucleotide sequence ID" value="NZ_BAAAPL010000002.1"/>
</dbReference>